<evidence type="ECO:0000313" key="2">
    <source>
        <dbReference type="Proteomes" id="UP001150217"/>
    </source>
</evidence>
<reference evidence="1" key="1">
    <citation type="submission" date="2022-08" db="EMBL/GenBank/DDBJ databases">
        <title>A Global Phylogenomic Analysis of the Shiitake Genus Lentinula.</title>
        <authorList>
            <consortium name="DOE Joint Genome Institute"/>
            <person name="Sierra-Patev S."/>
            <person name="Min B."/>
            <person name="Naranjo-Ortiz M."/>
            <person name="Looney B."/>
            <person name="Konkel Z."/>
            <person name="Slot J.C."/>
            <person name="Sakamoto Y."/>
            <person name="Steenwyk J.L."/>
            <person name="Rokas A."/>
            <person name="Carro J."/>
            <person name="Camarero S."/>
            <person name="Ferreira P."/>
            <person name="Molpeceres G."/>
            <person name="Ruiz-Duenas F.J."/>
            <person name="Serrano A."/>
            <person name="Henrissat B."/>
            <person name="Drula E."/>
            <person name="Hughes K.W."/>
            <person name="Mata J.L."/>
            <person name="Ishikawa N.K."/>
            <person name="Vargas-Isla R."/>
            <person name="Ushijima S."/>
            <person name="Smith C.A."/>
            <person name="Ahrendt S."/>
            <person name="Andreopoulos W."/>
            <person name="He G."/>
            <person name="Labutti K."/>
            <person name="Lipzen A."/>
            <person name="Ng V."/>
            <person name="Riley R."/>
            <person name="Sandor L."/>
            <person name="Barry K."/>
            <person name="Martinez A.T."/>
            <person name="Xiao Y."/>
            <person name="Gibbons J.G."/>
            <person name="Terashima K."/>
            <person name="Grigoriev I.V."/>
            <person name="Hibbett D.S."/>
        </authorList>
    </citation>
    <scope>NUCLEOTIDE SEQUENCE</scope>
    <source>
        <strain evidence="1">RHP3577 ss4</strain>
    </source>
</reference>
<proteinExistence type="predicted"/>
<sequence length="171" mass="19200">MILTLSDQEPEEQLELDADTSITGLVGEIFAGSHQTSTPPQHHLKELPPGLETEDGVPLGQTHHADRVMKYYQEHESHPFVEPTPHTIVHTPTFPIHATATSPPPATPASQSILFAFSRSFNSLRAFVICEDRRGTHRPRCENASRFPFTYETQQQNSPRWGQYGWACSQV</sequence>
<keyword evidence="2" id="KW-1185">Reference proteome</keyword>
<gene>
    <name evidence="1" type="ORF">C8R41DRAFT_920074</name>
</gene>
<protein>
    <submittedName>
        <fullName evidence="1">Uncharacterized protein</fullName>
    </submittedName>
</protein>
<name>A0ABQ8VF77_9AGAR</name>
<accession>A0ABQ8VF77</accession>
<organism evidence="1 2">
    <name type="scientific">Lentinula lateritia</name>
    <dbReference type="NCBI Taxonomy" id="40482"/>
    <lineage>
        <taxon>Eukaryota</taxon>
        <taxon>Fungi</taxon>
        <taxon>Dikarya</taxon>
        <taxon>Basidiomycota</taxon>
        <taxon>Agaricomycotina</taxon>
        <taxon>Agaricomycetes</taxon>
        <taxon>Agaricomycetidae</taxon>
        <taxon>Agaricales</taxon>
        <taxon>Marasmiineae</taxon>
        <taxon>Omphalotaceae</taxon>
        <taxon>Lentinula</taxon>
    </lineage>
</organism>
<dbReference type="Proteomes" id="UP001150217">
    <property type="component" value="Unassembled WGS sequence"/>
</dbReference>
<dbReference type="EMBL" id="JANVFT010000039">
    <property type="protein sequence ID" value="KAJ4492300.1"/>
    <property type="molecule type" value="Genomic_DNA"/>
</dbReference>
<evidence type="ECO:0000313" key="1">
    <source>
        <dbReference type="EMBL" id="KAJ4492300.1"/>
    </source>
</evidence>
<comment type="caution">
    <text evidence="1">The sequence shown here is derived from an EMBL/GenBank/DDBJ whole genome shotgun (WGS) entry which is preliminary data.</text>
</comment>